<comment type="caution">
    <text evidence="1">The sequence shown here is derived from an EMBL/GenBank/DDBJ whole genome shotgun (WGS) entry which is preliminary data.</text>
</comment>
<proteinExistence type="predicted"/>
<dbReference type="EMBL" id="JAPFFF010000059">
    <property type="protein sequence ID" value="KAK8837422.1"/>
    <property type="molecule type" value="Genomic_DNA"/>
</dbReference>
<reference evidence="1 2" key="1">
    <citation type="submission" date="2024-04" db="EMBL/GenBank/DDBJ databases">
        <title>Tritrichomonas musculus Genome.</title>
        <authorList>
            <person name="Alves-Ferreira E."/>
            <person name="Grigg M."/>
            <person name="Lorenzi H."/>
            <person name="Galac M."/>
        </authorList>
    </citation>
    <scope>NUCLEOTIDE SEQUENCE [LARGE SCALE GENOMIC DNA]</scope>
    <source>
        <strain evidence="1 2">EAF2021</strain>
    </source>
</reference>
<protein>
    <submittedName>
        <fullName evidence="1">Uncharacterized protein</fullName>
    </submittedName>
</protein>
<accession>A0ABR2GVM4</accession>
<organism evidence="1 2">
    <name type="scientific">Tritrichomonas musculus</name>
    <dbReference type="NCBI Taxonomy" id="1915356"/>
    <lineage>
        <taxon>Eukaryota</taxon>
        <taxon>Metamonada</taxon>
        <taxon>Parabasalia</taxon>
        <taxon>Tritrichomonadida</taxon>
        <taxon>Tritrichomonadidae</taxon>
        <taxon>Tritrichomonas</taxon>
    </lineage>
</organism>
<sequence length="150" mass="18437">MEYLGVMKKIQQNLLDLLDFEKNVEEKYQNLKNIFDDKIHNDHKIIKSLMHLILHISNDHNRTEGFFKKIEQILMLFKDDLQKYFTNSELFNIFKSNKRILLFLIEEKIMNFDEFIAKRIIKKKFLDKKYPQYFQPEIQPFLNENWFPKS</sequence>
<evidence type="ECO:0000313" key="2">
    <source>
        <dbReference type="Proteomes" id="UP001470230"/>
    </source>
</evidence>
<keyword evidence="2" id="KW-1185">Reference proteome</keyword>
<name>A0ABR2GVM4_9EUKA</name>
<dbReference type="Proteomes" id="UP001470230">
    <property type="component" value="Unassembled WGS sequence"/>
</dbReference>
<evidence type="ECO:0000313" key="1">
    <source>
        <dbReference type="EMBL" id="KAK8837422.1"/>
    </source>
</evidence>
<gene>
    <name evidence="1" type="ORF">M9Y10_036417</name>
</gene>